<dbReference type="Pfam" id="PF00356">
    <property type="entry name" value="LacI"/>
    <property type="match status" value="1"/>
</dbReference>
<keyword evidence="1" id="KW-0805">Transcription regulation</keyword>
<dbReference type="PANTHER" id="PTHR30146">
    <property type="entry name" value="LACI-RELATED TRANSCRIPTIONAL REPRESSOR"/>
    <property type="match status" value="1"/>
</dbReference>
<dbReference type="AlphaFoldDB" id="A0A411PJU4"/>
<dbReference type="InterPro" id="IPR046335">
    <property type="entry name" value="LacI/GalR-like_sensor"/>
</dbReference>
<reference evidence="5 6" key="1">
    <citation type="submission" date="2019-02" db="EMBL/GenBank/DDBJ databases">
        <title>Shewanella sp. D4-2 isolated from Dokdo Island.</title>
        <authorList>
            <person name="Baek K."/>
        </authorList>
    </citation>
    <scope>NUCLEOTIDE SEQUENCE [LARGE SCALE GENOMIC DNA]</scope>
    <source>
        <strain evidence="5 6">D4-2</strain>
    </source>
</reference>
<evidence type="ECO:0000313" key="6">
    <source>
        <dbReference type="Proteomes" id="UP000291106"/>
    </source>
</evidence>
<name>A0A411PJU4_9GAMM</name>
<dbReference type="InterPro" id="IPR000843">
    <property type="entry name" value="HTH_LacI"/>
</dbReference>
<dbReference type="GO" id="GO:0003700">
    <property type="term" value="F:DNA-binding transcription factor activity"/>
    <property type="evidence" value="ECO:0007669"/>
    <property type="project" value="TreeGrafter"/>
</dbReference>
<evidence type="ECO:0000256" key="2">
    <source>
        <dbReference type="ARBA" id="ARBA00023125"/>
    </source>
</evidence>
<dbReference type="KEGG" id="smai:EXU30_13850"/>
<dbReference type="GO" id="GO:0000976">
    <property type="term" value="F:transcription cis-regulatory region binding"/>
    <property type="evidence" value="ECO:0007669"/>
    <property type="project" value="TreeGrafter"/>
</dbReference>
<proteinExistence type="predicted"/>
<dbReference type="Pfam" id="PF13377">
    <property type="entry name" value="Peripla_BP_3"/>
    <property type="match status" value="1"/>
</dbReference>
<accession>A0A411PJU4</accession>
<evidence type="ECO:0000256" key="3">
    <source>
        <dbReference type="ARBA" id="ARBA00023163"/>
    </source>
</evidence>
<dbReference type="InterPro" id="IPR028082">
    <property type="entry name" value="Peripla_BP_I"/>
</dbReference>
<sequence>MASAKTKSTIQDVAQLAGVSKMTVSRVLNNDAKVSDKTREKVQKAAASLNYLPNISARRLASSKSYFIGLLYENPSEGYVSQFLLSALKSCRQRGYHLVVDECQGSEQEKLQITRDLVEQTRVDGVILLPPFCNNLQVLALLDELKVPYVRVSPDANLEVSPFVCMDDYQAAFDMTNHLIDQGHQQIGFIVGHQNLGASRLRYQGFLDAMRSAQLAVPPSFIEQGQFSFKSGLQAAENMLKQDLRPTAIFASNDDMAAAVVSVANSLSLPVPEKLSVVGFDDTPLATTIWPHLTTIRQPITEMAEQAIDLLTSGQLTLPPSQRLSDLRHVIEFQLMQRDSVKHL</sequence>
<dbReference type="SUPFAM" id="SSF53822">
    <property type="entry name" value="Periplasmic binding protein-like I"/>
    <property type="match status" value="1"/>
</dbReference>
<organism evidence="5 6">
    <name type="scientific">Shewanella maritima</name>
    <dbReference type="NCBI Taxonomy" id="2520507"/>
    <lineage>
        <taxon>Bacteria</taxon>
        <taxon>Pseudomonadati</taxon>
        <taxon>Pseudomonadota</taxon>
        <taxon>Gammaproteobacteria</taxon>
        <taxon>Alteromonadales</taxon>
        <taxon>Shewanellaceae</taxon>
        <taxon>Shewanella</taxon>
    </lineage>
</organism>
<dbReference type="PANTHER" id="PTHR30146:SF153">
    <property type="entry name" value="LACTOSE OPERON REPRESSOR"/>
    <property type="match status" value="1"/>
</dbReference>
<dbReference type="Proteomes" id="UP000291106">
    <property type="component" value="Chromosome"/>
</dbReference>
<dbReference type="EMBL" id="CP036200">
    <property type="protein sequence ID" value="QBF83660.1"/>
    <property type="molecule type" value="Genomic_DNA"/>
</dbReference>
<dbReference type="PRINTS" id="PR00036">
    <property type="entry name" value="HTHLACI"/>
</dbReference>
<gene>
    <name evidence="5" type="ORF">EXU30_13850</name>
</gene>
<dbReference type="PROSITE" id="PS50932">
    <property type="entry name" value="HTH_LACI_2"/>
    <property type="match status" value="1"/>
</dbReference>
<keyword evidence="3" id="KW-0804">Transcription</keyword>
<dbReference type="Gene3D" id="1.10.260.40">
    <property type="entry name" value="lambda repressor-like DNA-binding domains"/>
    <property type="match status" value="1"/>
</dbReference>
<dbReference type="RefSeq" id="WP_130600995.1">
    <property type="nucleotide sequence ID" value="NZ_CP036200.1"/>
</dbReference>
<dbReference type="OrthoDB" id="9798934at2"/>
<dbReference type="SMART" id="SM00354">
    <property type="entry name" value="HTH_LACI"/>
    <property type="match status" value="1"/>
</dbReference>
<protein>
    <submittedName>
        <fullName evidence="5">LacI family DNA-binding transcriptional regulator</fullName>
    </submittedName>
</protein>
<evidence type="ECO:0000256" key="1">
    <source>
        <dbReference type="ARBA" id="ARBA00023015"/>
    </source>
</evidence>
<dbReference type="CDD" id="cd01545">
    <property type="entry name" value="PBP1_SalR"/>
    <property type="match status" value="1"/>
</dbReference>
<keyword evidence="6" id="KW-1185">Reference proteome</keyword>
<keyword evidence="2 5" id="KW-0238">DNA-binding</keyword>
<dbReference type="PROSITE" id="PS00356">
    <property type="entry name" value="HTH_LACI_1"/>
    <property type="match status" value="1"/>
</dbReference>
<feature type="domain" description="HTH lacI-type" evidence="4">
    <location>
        <begin position="8"/>
        <end position="62"/>
    </location>
</feature>
<evidence type="ECO:0000259" key="4">
    <source>
        <dbReference type="PROSITE" id="PS50932"/>
    </source>
</evidence>
<dbReference type="Gene3D" id="3.40.50.2300">
    <property type="match status" value="2"/>
</dbReference>
<dbReference type="InterPro" id="IPR010982">
    <property type="entry name" value="Lambda_DNA-bd_dom_sf"/>
</dbReference>
<dbReference type="CDD" id="cd01392">
    <property type="entry name" value="HTH_LacI"/>
    <property type="match status" value="1"/>
</dbReference>
<dbReference type="SUPFAM" id="SSF47413">
    <property type="entry name" value="lambda repressor-like DNA-binding domains"/>
    <property type="match status" value="1"/>
</dbReference>
<evidence type="ECO:0000313" key="5">
    <source>
        <dbReference type="EMBL" id="QBF83660.1"/>
    </source>
</evidence>